<evidence type="ECO:0000256" key="1">
    <source>
        <dbReference type="SAM" id="MobiDB-lite"/>
    </source>
</evidence>
<dbReference type="Pfam" id="PF18758">
    <property type="entry name" value="KDZ"/>
    <property type="match status" value="1"/>
</dbReference>
<feature type="region of interest" description="Disordered" evidence="1">
    <location>
        <begin position="1"/>
        <end position="38"/>
    </location>
</feature>
<feature type="compositionally biased region" description="Polar residues" evidence="1">
    <location>
        <begin position="56"/>
        <end position="67"/>
    </location>
</feature>
<dbReference type="Proteomes" id="UP000521943">
    <property type="component" value="Unassembled WGS sequence"/>
</dbReference>
<feature type="compositionally biased region" description="Polar residues" evidence="1">
    <location>
        <begin position="14"/>
        <end position="32"/>
    </location>
</feature>
<proteinExistence type="predicted"/>
<accession>A0A8H6HUY7</accession>
<evidence type="ECO:0000313" key="3">
    <source>
        <dbReference type="EMBL" id="KAF6752802.1"/>
    </source>
</evidence>
<dbReference type="Pfam" id="PF18802">
    <property type="entry name" value="CxC1"/>
    <property type="match status" value="1"/>
</dbReference>
<comment type="caution">
    <text evidence="3">The sequence shown here is derived from an EMBL/GenBank/DDBJ whole genome shotgun (WGS) entry which is preliminary data.</text>
</comment>
<dbReference type="OrthoDB" id="3237105at2759"/>
<feature type="region of interest" description="Disordered" evidence="1">
    <location>
        <begin position="356"/>
        <end position="376"/>
    </location>
</feature>
<feature type="compositionally biased region" description="Acidic residues" evidence="1">
    <location>
        <begin position="973"/>
        <end position="983"/>
    </location>
</feature>
<protein>
    <recommendedName>
        <fullName evidence="2">CxC1-like cysteine cluster associated with KDZ transposases domain-containing protein</fullName>
    </recommendedName>
</protein>
<feature type="domain" description="CxC1-like cysteine cluster associated with KDZ transposases" evidence="2">
    <location>
        <begin position="128"/>
        <end position="215"/>
    </location>
</feature>
<reference evidence="3 4" key="1">
    <citation type="submission" date="2020-07" db="EMBL/GenBank/DDBJ databases">
        <title>Comparative genomics of pyrophilous fungi reveals a link between fire events and developmental genes.</title>
        <authorList>
            <consortium name="DOE Joint Genome Institute"/>
            <person name="Steindorff A.S."/>
            <person name="Carver A."/>
            <person name="Calhoun S."/>
            <person name="Stillman K."/>
            <person name="Liu H."/>
            <person name="Lipzen A."/>
            <person name="Pangilinan J."/>
            <person name="Labutti K."/>
            <person name="Bruns T.D."/>
            <person name="Grigoriev I.V."/>
        </authorList>
    </citation>
    <scope>NUCLEOTIDE SEQUENCE [LARGE SCALE GENOMIC DNA]</scope>
    <source>
        <strain evidence="3 4">CBS 144469</strain>
    </source>
</reference>
<evidence type="ECO:0000259" key="2">
    <source>
        <dbReference type="Pfam" id="PF18802"/>
    </source>
</evidence>
<sequence>MSFSLPKGIRRKGQGSNTSNRPRWQVASSSPTRKPYGASHAQIFPRVDIHTPAGLFTQSNLGSSPSRPLNDHSPTRMASIRRSTPPRPKRDYRQAQWLRWTKEVIPQLVPIFLSVLRLSEDLRNISREPSHCECPGTTRKIWITLVSLQGLSRTAVCSCRPTQLLLRMGYLPSAPLRPTYAFDIEMLDLVRELHLRSPPNKTAWTSTVEAFLTARGYVINGQDVIRRKFTTALRWFTYLRIETELAVHRVVKNPVAVRGIELEEASEEGLEGEWEDEEGDDLLEYLRECCACCFGGDLSGKKDFDPHKDSPVVVVCLDANFTQKRRNPVRGKTHDAPLAHPRSAALSEAEIRGAEEYVEDRRPSRTPAVAKATLSSPDKVEEGMKVPTSVLDGCLDSFTAADEKRTKASTKYFADTGLMALLCRHDRVLWIANMKTAGERQYYAIALILKLFKHLPKTTTVGILYDIGCQLERSCKKWSMITDLLPRIAWGVSVFHAYGHQWPCQLVYHPRKRAGFGLSDGEGCERFWSAIEFLIPTLRVSGYHQRIFTLDVQISFLRKQSLAHLGHWIKRKFLKCREKRLAAIEALGEITYTDEFLETEWEAQVTFQTQPLTRATGGLAKKAVKAILALTEFSSSLAKEIRSIDKKAAHTQSEAGLEDLLDSRTHLEARKKAIDLQISAKRETLGVGDRKNLEALAKDKYLELRMKALAVKERLRAKLQSRKFELERVDRAYQHSANESQLQSHIKTQVGRHAGSITNTLKKYNTLCDEIEGLIRQNKAPPGSISPQRIPQEKLFSLDVDSVIWDDSGLNERGQVAVPHWMGNEAVRGGIVALLEVQRCNEELKRLRQECSNLQQFALREWDGLASAYESSDNDDIKHQLFIEKKKLSSLIMVWKENIRLVSREAWQKSWGPDTGDDGNDARARPPMASSPPERTPEGSDSEVTSSDGGELDLEADDRVLQALESMNLLAEEGGEGSDGGEESEAKEANSDAGDSDAWFSSSPRKRKRL</sequence>
<dbReference type="AlphaFoldDB" id="A0A8H6HUY7"/>
<name>A0A8H6HUY7_9AGAR</name>
<keyword evidence="4" id="KW-1185">Reference proteome</keyword>
<dbReference type="PANTHER" id="PTHR33096:SF1">
    <property type="entry name" value="CXC1-LIKE CYSTEINE CLUSTER ASSOCIATED WITH KDZ TRANSPOSASES DOMAIN-CONTAINING PROTEIN"/>
    <property type="match status" value="1"/>
</dbReference>
<feature type="region of interest" description="Disordered" evidence="1">
    <location>
        <begin position="55"/>
        <end position="90"/>
    </location>
</feature>
<organism evidence="3 4">
    <name type="scientific">Ephemerocybe angulata</name>
    <dbReference type="NCBI Taxonomy" id="980116"/>
    <lineage>
        <taxon>Eukaryota</taxon>
        <taxon>Fungi</taxon>
        <taxon>Dikarya</taxon>
        <taxon>Basidiomycota</taxon>
        <taxon>Agaricomycotina</taxon>
        <taxon>Agaricomycetes</taxon>
        <taxon>Agaricomycetidae</taxon>
        <taxon>Agaricales</taxon>
        <taxon>Agaricineae</taxon>
        <taxon>Psathyrellaceae</taxon>
        <taxon>Ephemerocybe</taxon>
    </lineage>
</organism>
<gene>
    <name evidence="3" type="ORF">DFP72DRAFT_990918</name>
</gene>
<dbReference type="InterPro" id="IPR040521">
    <property type="entry name" value="KDZ"/>
</dbReference>
<dbReference type="InterPro" id="IPR041320">
    <property type="entry name" value="CxC1"/>
</dbReference>
<dbReference type="EMBL" id="JACGCI010000042">
    <property type="protein sequence ID" value="KAF6752802.1"/>
    <property type="molecule type" value="Genomic_DNA"/>
</dbReference>
<dbReference type="PANTHER" id="PTHR33096">
    <property type="entry name" value="CXC2 DOMAIN-CONTAINING PROTEIN"/>
    <property type="match status" value="1"/>
</dbReference>
<feature type="region of interest" description="Disordered" evidence="1">
    <location>
        <begin position="909"/>
        <end position="1010"/>
    </location>
</feature>
<evidence type="ECO:0000313" key="4">
    <source>
        <dbReference type="Proteomes" id="UP000521943"/>
    </source>
</evidence>